<proteinExistence type="predicted"/>
<dbReference type="AlphaFoldDB" id="A0A0A8Z9Q5"/>
<reference evidence="1" key="1">
    <citation type="submission" date="2014-09" db="EMBL/GenBank/DDBJ databases">
        <authorList>
            <person name="Magalhaes I.L.F."/>
            <person name="Oliveira U."/>
            <person name="Santos F.R."/>
            <person name="Vidigal T.H.D.A."/>
            <person name="Brescovit A.D."/>
            <person name="Santos A.J."/>
        </authorList>
    </citation>
    <scope>NUCLEOTIDE SEQUENCE</scope>
    <source>
        <tissue evidence="1">Shoot tissue taken approximately 20 cm above the soil surface</tissue>
    </source>
</reference>
<name>A0A0A8Z9Q5_ARUDO</name>
<evidence type="ECO:0000313" key="1">
    <source>
        <dbReference type="EMBL" id="JAD33475.1"/>
    </source>
</evidence>
<organism evidence="1">
    <name type="scientific">Arundo donax</name>
    <name type="common">Giant reed</name>
    <name type="synonym">Donax arundinaceus</name>
    <dbReference type="NCBI Taxonomy" id="35708"/>
    <lineage>
        <taxon>Eukaryota</taxon>
        <taxon>Viridiplantae</taxon>
        <taxon>Streptophyta</taxon>
        <taxon>Embryophyta</taxon>
        <taxon>Tracheophyta</taxon>
        <taxon>Spermatophyta</taxon>
        <taxon>Magnoliopsida</taxon>
        <taxon>Liliopsida</taxon>
        <taxon>Poales</taxon>
        <taxon>Poaceae</taxon>
        <taxon>PACMAD clade</taxon>
        <taxon>Arundinoideae</taxon>
        <taxon>Arundineae</taxon>
        <taxon>Arundo</taxon>
    </lineage>
</organism>
<accession>A0A0A8Z9Q5</accession>
<reference evidence="1" key="2">
    <citation type="journal article" date="2015" name="Data Brief">
        <title>Shoot transcriptome of the giant reed, Arundo donax.</title>
        <authorList>
            <person name="Barrero R.A."/>
            <person name="Guerrero F.D."/>
            <person name="Moolhuijzen P."/>
            <person name="Goolsby J.A."/>
            <person name="Tidwell J."/>
            <person name="Bellgard S.E."/>
            <person name="Bellgard M.I."/>
        </authorList>
    </citation>
    <scope>NUCLEOTIDE SEQUENCE</scope>
    <source>
        <tissue evidence="1">Shoot tissue taken approximately 20 cm above the soil surface</tissue>
    </source>
</reference>
<sequence length="75" mass="7954">MRGTLSTKGQPSQSEPVGNLAAAVADWAKCPMLDLSPLPCVRAKEVAAAVDLQPRSGVLLFIDVLRPLESKRAIV</sequence>
<protein>
    <submittedName>
        <fullName evidence="1">Uncharacterized protein</fullName>
    </submittedName>
</protein>
<dbReference type="EMBL" id="GBRH01264420">
    <property type="protein sequence ID" value="JAD33475.1"/>
    <property type="molecule type" value="Transcribed_RNA"/>
</dbReference>